<keyword evidence="2" id="KW-1185">Reference proteome</keyword>
<evidence type="ECO:0000313" key="2">
    <source>
        <dbReference type="Proteomes" id="UP000199435"/>
    </source>
</evidence>
<reference evidence="2" key="1">
    <citation type="submission" date="2016-08" db="EMBL/GenBank/DDBJ databases">
        <authorList>
            <person name="Varghese N."/>
            <person name="Submissions Spin"/>
        </authorList>
    </citation>
    <scope>NUCLEOTIDE SEQUENCE [LARGE SCALE GENOMIC DNA]</scope>
    <source>
        <strain evidence="2">HAMBI 2971</strain>
    </source>
</reference>
<dbReference type="STRING" id="411945.GA0061102_1005141"/>
<dbReference type="Proteomes" id="UP000199435">
    <property type="component" value="Unassembled WGS sequence"/>
</dbReference>
<dbReference type="EMBL" id="FMAH01000005">
    <property type="protein sequence ID" value="SCB18365.1"/>
    <property type="molecule type" value="Genomic_DNA"/>
</dbReference>
<organism evidence="1 2">
    <name type="scientific">Rhizobium miluonense</name>
    <dbReference type="NCBI Taxonomy" id="411945"/>
    <lineage>
        <taxon>Bacteria</taxon>
        <taxon>Pseudomonadati</taxon>
        <taxon>Pseudomonadota</taxon>
        <taxon>Alphaproteobacteria</taxon>
        <taxon>Hyphomicrobiales</taxon>
        <taxon>Rhizobiaceae</taxon>
        <taxon>Rhizobium/Agrobacterium group</taxon>
        <taxon>Rhizobium</taxon>
    </lineage>
</organism>
<dbReference type="AlphaFoldDB" id="A0A1C3USD6"/>
<accession>A0A1C3USD6</accession>
<proteinExistence type="predicted"/>
<evidence type="ECO:0000313" key="1">
    <source>
        <dbReference type="EMBL" id="SCB18365.1"/>
    </source>
</evidence>
<sequence length="97" mass="10162">MRFESQPSSPSIGNTALVQQKALSLTANPFEAGADHPAKAFAHRGLVRLREQGCNLHPATATSTQLGSHVISHAIARKFRVCAATDLSVAAVQASKG</sequence>
<name>A0A1C3USD6_9HYPH</name>
<protein>
    <submittedName>
        <fullName evidence="1">Uncharacterized protein</fullName>
    </submittedName>
</protein>
<gene>
    <name evidence="1" type="ORF">GA0061102_1005141</name>
</gene>